<dbReference type="Gene3D" id="3.40.640.10">
    <property type="entry name" value="Type I PLP-dependent aspartate aminotransferase-like (Major domain)"/>
    <property type="match status" value="1"/>
</dbReference>
<protein>
    <recommendedName>
        <fullName evidence="1">Aminotransferase</fullName>
        <ecNumber evidence="1">2.6.1.-</ecNumber>
    </recommendedName>
</protein>
<dbReference type="InterPro" id="IPR004839">
    <property type="entry name" value="Aminotransferase_I/II_large"/>
</dbReference>
<evidence type="ECO:0000259" key="2">
    <source>
        <dbReference type="Pfam" id="PF00155"/>
    </source>
</evidence>
<dbReference type="Proteomes" id="UP000830055">
    <property type="component" value="Chromosome"/>
</dbReference>
<keyword evidence="1 3" id="KW-0032">Aminotransferase</keyword>
<dbReference type="PROSITE" id="PS00105">
    <property type="entry name" value="AA_TRANSFER_CLASS_1"/>
    <property type="match status" value="1"/>
</dbReference>
<dbReference type="SUPFAM" id="SSF53383">
    <property type="entry name" value="PLP-dependent transferases"/>
    <property type="match status" value="1"/>
</dbReference>
<feature type="domain" description="Aminotransferase class I/classII large" evidence="2">
    <location>
        <begin position="36"/>
        <end position="377"/>
    </location>
</feature>
<organism evidence="3 4">
    <name type="scientific">Desulfofustis limnaeus</name>
    <dbReference type="NCBI Taxonomy" id="2740163"/>
    <lineage>
        <taxon>Bacteria</taxon>
        <taxon>Pseudomonadati</taxon>
        <taxon>Thermodesulfobacteriota</taxon>
        <taxon>Desulfobulbia</taxon>
        <taxon>Desulfobulbales</taxon>
        <taxon>Desulfocapsaceae</taxon>
        <taxon>Desulfofustis</taxon>
    </lineage>
</organism>
<evidence type="ECO:0000313" key="4">
    <source>
        <dbReference type="Proteomes" id="UP000830055"/>
    </source>
</evidence>
<dbReference type="PANTHER" id="PTHR42691:SF1">
    <property type="entry name" value="ASPARTATE AMINOTRANSFERASE YHDR-RELATED"/>
    <property type="match status" value="1"/>
</dbReference>
<proteinExistence type="inferred from homology"/>
<name>A0ABM7W7I4_9BACT</name>
<dbReference type="InterPro" id="IPR004838">
    <property type="entry name" value="NHTrfase_class1_PyrdxlP-BS"/>
</dbReference>
<evidence type="ECO:0000313" key="3">
    <source>
        <dbReference type="EMBL" id="BDD86838.1"/>
    </source>
</evidence>
<comment type="similarity">
    <text evidence="1">Belongs to the class-I pyridoxal-phosphate-dependent aminotransferase family.</text>
</comment>
<dbReference type="NCBIfam" id="NF005305">
    <property type="entry name" value="PRK06836.1"/>
    <property type="match status" value="1"/>
</dbReference>
<dbReference type="GO" id="GO:0008483">
    <property type="term" value="F:transaminase activity"/>
    <property type="evidence" value="ECO:0007669"/>
    <property type="project" value="UniProtKB-KW"/>
</dbReference>
<keyword evidence="4" id="KW-1185">Reference proteome</keyword>
<dbReference type="InterPro" id="IPR015421">
    <property type="entry name" value="PyrdxlP-dep_Trfase_major"/>
</dbReference>
<dbReference type="CDD" id="cd00609">
    <property type="entry name" value="AAT_like"/>
    <property type="match status" value="1"/>
</dbReference>
<keyword evidence="1" id="KW-0808">Transferase</keyword>
<evidence type="ECO:0000256" key="1">
    <source>
        <dbReference type="RuleBase" id="RU000481"/>
    </source>
</evidence>
<accession>A0ABM7W7I4</accession>
<dbReference type="EMBL" id="AP025516">
    <property type="protein sequence ID" value="BDD86838.1"/>
    <property type="molecule type" value="Genomic_DNA"/>
</dbReference>
<reference evidence="3 4" key="1">
    <citation type="submission" date="2022-01" db="EMBL/GenBank/DDBJ databases">
        <title>Desulfofustis limnae sp. nov., a novel mesophilic sulfate-reducing bacterium isolated from marsh soil.</title>
        <authorList>
            <person name="Watanabe M."/>
            <person name="Takahashi A."/>
            <person name="Kojima H."/>
            <person name="Fukui M."/>
        </authorList>
    </citation>
    <scope>NUCLEOTIDE SEQUENCE [LARGE SCALE GENOMIC DNA]</scope>
    <source>
        <strain evidence="3 4">PPLL</strain>
    </source>
</reference>
<sequence length="395" mass="43207">MAISEKMLGFSTRSSWIRKMFEEGAKLKIQYGADQVFDFSLGNPDVPPPPQFNDVLLELAKNTTPGQHSYMPNGGLPWVREAIAARMSAEQGVAIHHGDLLMACGAAGAINVVMKALLDPGDEVVMLAPYFVEYGFYVDNHGGVARVVQTDADFNLDLGAIEAALTEKTKAVIINSPNNPTGQVYPAAAIRALGALLEEVGNRFGSTIYLISDEPYRKIVFDDCQVPPIFHLVRNSIVLSSFSKDLSLPGERIGYVAVHPEADDKGPLLDAMTLATRILGFVNAPAFMQRVVAELQEVSIDTSVYARRRDLFCSILSDIGYRFLPPKGAFYIFPQTPIEDDARFCALLQEERILAVPGRGFGSPGHMRLAFCIDEGYIARSAPGFKAAFDRAQRL</sequence>
<dbReference type="InterPro" id="IPR015424">
    <property type="entry name" value="PyrdxlP-dep_Trfase"/>
</dbReference>
<dbReference type="PANTHER" id="PTHR42691">
    <property type="entry name" value="ASPARTATE AMINOTRANSFERASE YHDR-RELATED"/>
    <property type="match status" value="1"/>
</dbReference>
<dbReference type="RefSeq" id="WP_284153909.1">
    <property type="nucleotide sequence ID" value="NZ_AP025516.1"/>
</dbReference>
<dbReference type="Pfam" id="PF00155">
    <property type="entry name" value="Aminotran_1_2"/>
    <property type="match status" value="1"/>
</dbReference>
<dbReference type="EC" id="2.6.1.-" evidence="1"/>
<comment type="cofactor">
    <cofactor evidence="1">
        <name>pyridoxal 5'-phosphate</name>
        <dbReference type="ChEBI" id="CHEBI:597326"/>
    </cofactor>
</comment>
<gene>
    <name evidence="3" type="ORF">DPPLL_12030</name>
</gene>